<dbReference type="InterPro" id="IPR022134">
    <property type="entry name" value="DUF3667"/>
</dbReference>
<evidence type="ECO:0000313" key="2">
    <source>
        <dbReference type="EMBL" id="SFH49564.1"/>
    </source>
</evidence>
<gene>
    <name evidence="2" type="ORF">SAMN04489864_1158</name>
</gene>
<evidence type="ECO:0000313" key="3">
    <source>
        <dbReference type="Proteomes" id="UP000199666"/>
    </source>
</evidence>
<reference evidence="2 3" key="1">
    <citation type="submission" date="2016-10" db="EMBL/GenBank/DDBJ databases">
        <authorList>
            <person name="de Groot N.N."/>
        </authorList>
    </citation>
    <scope>NUCLEOTIDE SEQUENCE [LARGE SCALE GENOMIC DNA]</scope>
    <source>
        <strain evidence="2 3">DSM 18684</strain>
    </source>
</reference>
<dbReference type="EMBL" id="FOPP01000015">
    <property type="protein sequence ID" value="SFH49564.1"/>
    <property type="molecule type" value="Genomic_DNA"/>
</dbReference>
<dbReference type="OrthoDB" id="675873at2"/>
<dbReference type="Pfam" id="PF12412">
    <property type="entry name" value="DUF3667"/>
    <property type="match status" value="1"/>
</dbReference>
<accession>A0A1I3AHL5</accession>
<feature type="transmembrane region" description="Helical" evidence="1">
    <location>
        <begin position="86"/>
        <end position="102"/>
    </location>
</feature>
<evidence type="ECO:0008006" key="4">
    <source>
        <dbReference type="Google" id="ProtNLM"/>
    </source>
</evidence>
<feature type="transmembrane region" description="Helical" evidence="1">
    <location>
        <begin position="275"/>
        <end position="298"/>
    </location>
</feature>
<dbReference type="Proteomes" id="UP000199666">
    <property type="component" value="Unassembled WGS sequence"/>
</dbReference>
<feature type="transmembrane region" description="Helical" evidence="1">
    <location>
        <begin position="244"/>
        <end position="263"/>
    </location>
</feature>
<sequence length="365" mass="43496">MSAFKLRKEKDCLNCGHIVEENFCPHCGQENIVVKEDAFHMVSHAIADYFHFEHRFFGTIKPLLFQPGQLTKAYVEGKRVSFIHPIRLYIFISIVFFLVVLSEKRFKESNDYKKTQDTAQTAKQSDSLTLEEKEVISTFKYVPNKNLRDSLIKNAKEEFKANRVKEDKGKNNTNTNWNIKNNRKWGGNWASDYKSVMDYEKKQAALTKDKRDGFIKHYIVRRSIELNQYPDPGKKFLEDFLHNIPKMMFLLLPMFALILKLVYINKKKYYYEHLIYSFHVHSAIFLSILITMLLQWMFKFVYDISGWLSFICIIYMIWYIYRSLRTFYGSTRWVTVLKLFFLTFCYNMVLTLCFLLVIAMSFIMI</sequence>
<keyword evidence="1" id="KW-1133">Transmembrane helix</keyword>
<proteinExistence type="predicted"/>
<keyword evidence="1" id="KW-0472">Membrane</keyword>
<dbReference type="RefSeq" id="WP_090998020.1">
    <property type="nucleotide sequence ID" value="NZ_FOPP01000015.1"/>
</dbReference>
<evidence type="ECO:0000256" key="1">
    <source>
        <dbReference type="SAM" id="Phobius"/>
    </source>
</evidence>
<feature type="transmembrane region" description="Helical" evidence="1">
    <location>
        <begin position="304"/>
        <end position="321"/>
    </location>
</feature>
<keyword evidence="3" id="KW-1185">Reference proteome</keyword>
<dbReference type="STRING" id="414048.SAMN04489864_1158"/>
<dbReference type="AlphaFoldDB" id="A0A1I3AHL5"/>
<organism evidence="2 3">
    <name type="scientific">Pedobacter insulae</name>
    <dbReference type="NCBI Taxonomy" id="414048"/>
    <lineage>
        <taxon>Bacteria</taxon>
        <taxon>Pseudomonadati</taxon>
        <taxon>Bacteroidota</taxon>
        <taxon>Sphingobacteriia</taxon>
        <taxon>Sphingobacteriales</taxon>
        <taxon>Sphingobacteriaceae</taxon>
        <taxon>Pedobacter</taxon>
    </lineage>
</organism>
<feature type="transmembrane region" description="Helical" evidence="1">
    <location>
        <begin position="333"/>
        <end position="363"/>
    </location>
</feature>
<name>A0A1I3AHL5_9SPHI</name>
<protein>
    <recommendedName>
        <fullName evidence="4">DUF3667 domain-containing protein</fullName>
    </recommendedName>
</protein>
<keyword evidence="1" id="KW-0812">Transmembrane</keyword>